<protein>
    <submittedName>
        <fullName evidence="1">Uncharacterized protein</fullName>
    </submittedName>
</protein>
<dbReference type="AlphaFoldDB" id="A0A1F7W8X3"/>
<proteinExistence type="predicted"/>
<dbReference type="EMBL" id="MGFE01000008">
    <property type="protein sequence ID" value="OGL99275.1"/>
    <property type="molecule type" value="Genomic_DNA"/>
</dbReference>
<evidence type="ECO:0000313" key="2">
    <source>
        <dbReference type="Proteomes" id="UP000176501"/>
    </source>
</evidence>
<organism evidence="1 2">
    <name type="scientific">Candidatus Uhrbacteria bacterium RIFOXYB2_FULL_57_15</name>
    <dbReference type="NCBI Taxonomy" id="1802422"/>
    <lineage>
        <taxon>Bacteria</taxon>
        <taxon>Candidatus Uhriibacteriota</taxon>
    </lineage>
</organism>
<reference evidence="1 2" key="1">
    <citation type="journal article" date="2016" name="Nat. Commun.">
        <title>Thousands of microbial genomes shed light on interconnected biogeochemical processes in an aquifer system.</title>
        <authorList>
            <person name="Anantharaman K."/>
            <person name="Brown C.T."/>
            <person name="Hug L.A."/>
            <person name="Sharon I."/>
            <person name="Castelle C.J."/>
            <person name="Probst A.J."/>
            <person name="Thomas B.C."/>
            <person name="Singh A."/>
            <person name="Wilkins M.J."/>
            <person name="Karaoz U."/>
            <person name="Brodie E.L."/>
            <person name="Williams K.H."/>
            <person name="Hubbard S.S."/>
            <person name="Banfield J.F."/>
        </authorList>
    </citation>
    <scope>NUCLEOTIDE SEQUENCE [LARGE SCALE GENOMIC DNA]</scope>
</reference>
<accession>A0A1F7W8X3</accession>
<name>A0A1F7W8X3_9BACT</name>
<sequence length="201" mass="22868">MSKKIQMVSCSCGRKYPSQALVDLCVAADILEAERDELVARLERRRADFERECGERSGRIGELKPQLAVDACHTESGTVYECSTCGHHYDSERKADLCEQVDRLMAEDRAAKEREYEDAKKPVARLRALGDGKGRISEEGECAKARLAVYRACKHESYDSKPNPNVRRYTWYDEIHTCQYCGYSWGVGSNYSDEALRDMMS</sequence>
<evidence type="ECO:0000313" key="1">
    <source>
        <dbReference type="EMBL" id="OGL99275.1"/>
    </source>
</evidence>
<comment type="caution">
    <text evidence="1">The sequence shown here is derived from an EMBL/GenBank/DDBJ whole genome shotgun (WGS) entry which is preliminary data.</text>
</comment>
<gene>
    <name evidence="1" type="ORF">A2304_04605</name>
</gene>
<dbReference type="Proteomes" id="UP000176501">
    <property type="component" value="Unassembled WGS sequence"/>
</dbReference>